<evidence type="ECO:0000313" key="2">
    <source>
        <dbReference type="Proteomes" id="UP001280581"/>
    </source>
</evidence>
<dbReference type="AlphaFoldDB" id="A0AAN6M6M5"/>
<accession>A0AAN6M6M5</accession>
<proteinExistence type="predicted"/>
<keyword evidence="2" id="KW-1185">Reference proteome</keyword>
<evidence type="ECO:0000313" key="1">
    <source>
        <dbReference type="EMBL" id="KAK3215922.1"/>
    </source>
</evidence>
<evidence type="ECO:0008006" key="3">
    <source>
        <dbReference type="Google" id="ProtNLM"/>
    </source>
</evidence>
<name>A0AAN6M6M5_9PLEO</name>
<dbReference type="EMBL" id="WVTA01000002">
    <property type="protein sequence ID" value="KAK3215922.1"/>
    <property type="molecule type" value="Genomic_DNA"/>
</dbReference>
<comment type="caution">
    <text evidence="1">The sequence shown here is derived from an EMBL/GenBank/DDBJ whole genome shotgun (WGS) entry which is preliminary data.</text>
</comment>
<organism evidence="1 2">
    <name type="scientific">Pseudopithomyces chartarum</name>
    <dbReference type="NCBI Taxonomy" id="1892770"/>
    <lineage>
        <taxon>Eukaryota</taxon>
        <taxon>Fungi</taxon>
        <taxon>Dikarya</taxon>
        <taxon>Ascomycota</taxon>
        <taxon>Pezizomycotina</taxon>
        <taxon>Dothideomycetes</taxon>
        <taxon>Pleosporomycetidae</taxon>
        <taxon>Pleosporales</taxon>
        <taxon>Massarineae</taxon>
        <taxon>Didymosphaeriaceae</taxon>
        <taxon>Pseudopithomyces</taxon>
    </lineage>
</organism>
<sequence length="291" mass="32401">MGQHSSSHKKGAPNPALQINRFYSHFGIFETHKALRLSYPGFPDEFNNLLPEIPLDQITDSICVCPTCAPALWSLPPTLVHPLNGAGSTINRCCDYRRILSHTHDYLASLGSNSSASQASMVEQIKRALDNLTIRDKVTVTQQEVSSLATLLDKLFFNGCLDGVTYDVRTPDQDPGLVKTSKQNVVGYSTFPPRNSKGLIVVEAKLHKGPKNGLLGTLLHEMLHNFLARHLCSGRSGVLHTRYDERSRLFESEGCRIGGWRDYKSYKSGNLHEHEVHWSWTNFPNGAGMDT</sequence>
<reference evidence="1 2" key="1">
    <citation type="submission" date="2021-02" db="EMBL/GenBank/DDBJ databases">
        <title>Genome assembly of Pseudopithomyces chartarum.</title>
        <authorList>
            <person name="Jauregui R."/>
            <person name="Singh J."/>
            <person name="Voisey C."/>
        </authorList>
    </citation>
    <scope>NUCLEOTIDE SEQUENCE [LARGE SCALE GENOMIC DNA]</scope>
    <source>
        <strain evidence="1 2">AGR01</strain>
    </source>
</reference>
<gene>
    <name evidence="1" type="ORF">GRF29_8g1548920</name>
</gene>
<dbReference type="Proteomes" id="UP001280581">
    <property type="component" value="Unassembled WGS sequence"/>
</dbReference>
<protein>
    <recommendedName>
        <fullName evidence="3">SprT-like domain-containing protein</fullName>
    </recommendedName>
</protein>